<dbReference type="SUPFAM" id="SSF58104">
    <property type="entry name" value="Methyl-accepting chemotaxis protein (MCP) signaling domain"/>
    <property type="match status" value="1"/>
</dbReference>
<evidence type="ECO:0000256" key="4">
    <source>
        <dbReference type="SAM" id="Phobius"/>
    </source>
</evidence>
<organism evidence="7 8">
    <name type="scientific">Massilia agri</name>
    <dbReference type="NCBI Taxonomy" id="1886785"/>
    <lineage>
        <taxon>Bacteria</taxon>
        <taxon>Pseudomonadati</taxon>
        <taxon>Pseudomonadota</taxon>
        <taxon>Betaproteobacteria</taxon>
        <taxon>Burkholderiales</taxon>
        <taxon>Oxalobacteraceae</taxon>
        <taxon>Telluria group</taxon>
        <taxon>Massilia</taxon>
    </lineage>
</organism>
<evidence type="ECO:0000313" key="7">
    <source>
        <dbReference type="EMBL" id="MCS0596524.1"/>
    </source>
</evidence>
<dbReference type="SMART" id="SM00283">
    <property type="entry name" value="MA"/>
    <property type="match status" value="1"/>
</dbReference>
<dbReference type="InterPro" id="IPR051310">
    <property type="entry name" value="MCP_chemotaxis"/>
</dbReference>
<dbReference type="Pfam" id="PF00672">
    <property type="entry name" value="HAMP"/>
    <property type="match status" value="1"/>
</dbReference>
<dbReference type="Proteomes" id="UP001206572">
    <property type="component" value="Unassembled WGS sequence"/>
</dbReference>
<evidence type="ECO:0000259" key="5">
    <source>
        <dbReference type="PROSITE" id="PS50111"/>
    </source>
</evidence>
<keyword evidence="1" id="KW-0488">Methylation</keyword>
<proteinExistence type="inferred from homology"/>
<dbReference type="InterPro" id="IPR004089">
    <property type="entry name" value="MCPsignal_dom"/>
</dbReference>
<dbReference type="PANTHER" id="PTHR43531:SF14">
    <property type="entry name" value="METHYL-ACCEPTING CHEMOTAXIS PROTEIN I-RELATED"/>
    <property type="match status" value="1"/>
</dbReference>
<keyword evidence="3" id="KW-0807">Transducer</keyword>
<reference evidence="7 8" key="1">
    <citation type="submission" date="2022-08" db="EMBL/GenBank/DDBJ databases">
        <title>Reclassification of Massilia species as members of the genera Telluria, Duganella, Pseudoduganella, Mokoshia gen. nov. and Zemynaea gen. nov. using orthogonal and non-orthogonal genome-based approaches.</title>
        <authorList>
            <person name="Bowman J.P."/>
        </authorList>
    </citation>
    <scope>NUCLEOTIDE SEQUENCE [LARGE SCALE GENOMIC DNA]</scope>
    <source>
        <strain evidence="7 8">JCM 31661</strain>
    </source>
</reference>
<accession>A0ABT2AJY2</accession>
<dbReference type="PROSITE" id="PS50885">
    <property type="entry name" value="HAMP"/>
    <property type="match status" value="1"/>
</dbReference>
<evidence type="ECO:0000259" key="6">
    <source>
        <dbReference type="PROSITE" id="PS50885"/>
    </source>
</evidence>
<dbReference type="PROSITE" id="PS50111">
    <property type="entry name" value="CHEMOTAXIS_TRANSDUC_2"/>
    <property type="match status" value="1"/>
</dbReference>
<dbReference type="CDD" id="cd06225">
    <property type="entry name" value="HAMP"/>
    <property type="match status" value="1"/>
</dbReference>
<keyword evidence="8" id="KW-1185">Reference proteome</keyword>
<keyword evidence="4" id="KW-0472">Membrane</keyword>
<evidence type="ECO:0000256" key="1">
    <source>
        <dbReference type="ARBA" id="ARBA00022481"/>
    </source>
</evidence>
<dbReference type="InterPro" id="IPR003660">
    <property type="entry name" value="HAMP_dom"/>
</dbReference>
<dbReference type="PANTHER" id="PTHR43531">
    <property type="entry name" value="PROTEIN ICFG"/>
    <property type="match status" value="1"/>
</dbReference>
<dbReference type="SMART" id="SM00304">
    <property type="entry name" value="HAMP"/>
    <property type="match status" value="1"/>
</dbReference>
<sequence length="538" mass="56513">MNLSNFKIGTRLGSAFAAILVLMAIMLATALWQLGRIAEAKNTMAETSHKAKLAASWLQGIATNSVRTLAKAKSADPLDEAYYDQEMKAVSAEVSRLQKELEERATSEQGRALLAAVAEQRKTYTGVRNDFFKRKEALEVDHPELKALLADKLLPAMKKYVQTVEEVVAFQESLFAAADQRIDALQASARNLLVALGAIALACGAVFGFLLTRSITRPLARAVGLAQQVASGDLTADIQAASKDEVGELLAALKRMNDSLLTTVSQVRAGTETIVTASQQIATGNLDLSARTEQQAGALEETASSMEELTGSVRQNADNARQANTLAQSASEIAARGGSVVSEVVSTMESINESSKKIGDIIAVIDGIAFQTNILALNAAVEAARAGEQGRGFAVVASEVRNLAQRSAAAAKEIRTLIMDSVAKVDAGGRLVEEAGATMQEIVQGIARVTDVMAEITSASAEQAVGIEQVNAAITQMDGVTQQNAALVEEAAAAAASMQDQAAVLSQLVSTFKVVGEAQGAPARLRGQEATRLSLAST</sequence>
<keyword evidence="4" id="KW-0812">Transmembrane</keyword>
<dbReference type="Pfam" id="PF00015">
    <property type="entry name" value="MCPsignal"/>
    <property type="match status" value="1"/>
</dbReference>
<dbReference type="EMBL" id="JANUHA010000005">
    <property type="protein sequence ID" value="MCS0596524.1"/>
    <property type="molecule type" value="Genomic_DNA"/>
</dbReference>
<comment type="caution">
    <text evidence="7">The sequence shown here is derived from an EMBL/GenBank/DDBJ whole genome shotgun (WGS) entry which is preliminary data.</text>
</comment>
<comment type="similarity">
    <text evidence="2">Belongs to the methyl-accepting chemotaxis (MCP) protein family.</text>
</comment>
<gene>
    <name evidence="7" type="ORF">NX780_09190</name>
</gene>
<dbReference type="RefSeq" id="WP_258827562.1">
    <property type="nucleotide sequence ID" value="NZ_JANUHA010000005.1"/>
</dbReference>
<protein>
    <submittedName>
        <fullName evidence="7">Methyl-accepting chemotaxis protein</fullName>
    </submittedName>
</protein>
<dbReference type="CDD" id="cd11386">
    <property type="entry name" value="MCP_signal"/>
    <property type="match status" value="1"/>
</dbReference>
<dbReference type="CDD" id="cd19411">
    <property type="entry name" value="MCP2201-like_sensor"/>
    <property type="match status" value="1"/>
</dbReference>
<feature type="domain" description="Methyl-accepting transducer" evidence="5">
    <location>
        <begin position="270"/>
        <end position="499"/>
    </location>
</feature>
<evidence type="ECO:0000256" key="2">
    <source>
        <dbReference type="ARBA" id="ARBA00029447"/>
    </source>
</evidence>
<dbReference type="Gene3D" id="1.10.287.950">
    <property type="entry name" value="Methyl-accepting chemotaxis protein"/>
    <property type="match status" value="1"/>
</dbReference>
<feature type="domain" description="HAMP" evidence="6">
    <location>
        <begin position="213"/>
        <end position="265"/>
    </location>
</feature>
<name>A0ABT2AJY2_9BURK</name>
<dbReference type="InterPro" id="IPR024478">
    <property type="entry name" value="HlyB_4HB_MCP"/>
</dbReference>
<dbReference type="Gene3D" id="6.10.340.10">
    <property type="match status" value="1"/>
</dbReference>
<dbReference type="InterPro" id="IPR047347">
    <property type="entry name" value="YvaQ-like_sensor"/>
</dbReference>
<keyword evidence="4" id="KW-1133">Transmembrane helix</keyword>
<evidence type="ECO:0000256" key="3">
    <source>
        <dbReference type="PROSITE-ProRule" id="PRU00284"/>
    </source>
</evidence>
<dbReference type="Pfam" id="PF12729">
    <property type="entry name" value="4HB_MCP_1"/>
    <property type="match status" value="1"/>
</dbReference>
<feature type="transmembrane region" description="Helical" evidence="4">
    <location>
        <begin position="12"/>
        <end position="34"/>
    </location>
</feature>
<feature type="transmembrane region" description="Helical" evidence="4">
    <location>
        <begin position="191"/>
        <end position="211"/>
    </location>
</feature>
<evidence type="ECO:0000313" key="8">
    <source>
        <dbReference type="Proteomes" id="UP001206572"/>
    </source>
</evidence>